<dbReference type="AlphaFoldDB" id="A0AAN0JZ26"/>
<sequence length="126" mass="14169">MMIVCVIFIKIYRKKSSKSHDIDVTPNAGYGMIDVVNTTTENEDGVYERIKDDQVYEQLDEPDLLVARESAADTSSTKYKNTTVPIVKARLSSTTYENTTVPLGKESASFHETENEECVYELTDTS</sequence>
<dbReference type="KEGG" id="aqu:109590732"/>
<evidence type="ECO:0000256" key="1">
    <source>
        <dbReference type="SAM" id="MobiDB-lite"/>
    </source>
</evidence>
<evidence type="ECO:0000313" key="3">
    <source>
        <dbReference type="Proteomes" id="UP000007879"/>
    </source>
</evidence>
<dbReference type="Proteomes" id="UP000007879">
    <property type="component" value="Unassembled WGS sequence"/>
</dbReference>
<proteinExistence type="predicted"/>
<reference evidence="2" key="2">
    <citation type="submission" date="2024-06" db="UniProtKB">
        <authorList>
            <consortium name="EnsemblMetazoa"/>
        </authorList>
    </citation>
    <scope>IDENTIFICATION</scope>
</reference>
<keyword evidence="3" id="KW-1185">Reference proteome</keyword>
<reference evidence="3" key="1">
    <citation type="journal article" date="2010" name="Nature">
        <title>The Amphimedon queenslandica genome and the evolution of animal complexity.</title>
        <authorList>
            <person name="Srivastava M."/>
            <person name="Simakov O."/>
            <person name="Chapman J."/>
            <person name="Fahey B."/>
            <person name="Gauthier M.E."/>
            <person name="Mitros T."/>
            <person name="Richards G.S."/>
            <person name="Conaco C."/>
            <person name="Dacre M."/>
            <person name="Hellsten U."/>
            <person name="Larroux C."/>
            <person name="Putnam N.H."/>
            <person name="Stanke M."/>
            <person name="Adamska M."/>
            <person name="Darling A."/>
            <person name="Degnan S.M."/>
            <person name="Oakley T.H."/>
            <person name="Plachetzki D.C."/>
            <person name="Zhai Y."/>
            <person name="Adamski M."/>
            <person name="Calcino A."/>
            <person name="Cummins S.F."/>
            <person name="Goodstein D.M."/>
            <person name="Harris C."/>
            <person name="Jackson D.J."/>
            <person name="Leys S.P."/>
            <person name="Shu S."/>
            <person name="Woodcroft B.J."/>
            <person name="Vervoort M."/>
            <person name="Kosik K.S."/>
            <person name="Manning G."/>
            <person name="Degnan B.M."/>
            <person name="Rokhsar D.S."/>
        </authorList>
    </citation>
    <scope>NUCLEOTIDE SEQUENCE [LARGE SCALE GENOMIC DNA]</scope>
</reference>
<accession>A0AAN0JZ26</accession>
<dbReference type="GeneID" id="109590732"/>
<evidence type="ECO:0000313" key="2">
    <source>
        <dbReference type="EnsemblMetazoa" id="XP_019862167.1"/>
    </source>
</evidence>
<feature type="region of interest" description="Disordered" evidence="1">
    <location>
        <begin position="105"/>
        <end position="126"/>
    </location>
</feature>
<organism evidence="2 3">
    <name type="scientific">Amphimedon queenslandica</name>
    <name type="common">Sponge</name>
    <dbReference type="NCBI Taxonomy" id="400682"/>
    <lineage>
        <taxon>Eukaryota</taxon>
        <taxon>Metazoa</taxon>
        <taxon>Porifera</taxon>
        <taxon>Demospongiae</taxon>
        <taxon>Heteroscleromorpha</taxon>
        <taxon>Haplosclerida</taxon>
        <taxon>Niphatidae</taxon>
        <taxon>Amphimedon</taxon>
    </lineage>
</organism>
<dbReference type="RefSeq" id="XP_019862167.1">
    <property type="nucleotide sequence ID" value="XM_020006608.1"/>
</dbReference>
<protein>
    <submittedName>
        <fullName evidence="2">Uncharacterized protein</fullName>
    </submittedName>
</protein>
<dbReference type="EnsemblMetazoa" id="XM_020006608.1">
    <property type="protein sequence ID" value="XP_019862167.1"/>
    <property type="gene ID" value="LOC109590732"/>
</dbReference>
<name>A0AAN0JZ26_AMPQE</name>